<feature type="compositionally biased region" description="Basic residues" evidence="1">
    <location>
        <begin position="421"/>
        <end position="431"/>
    </location>
</feature>
<reference evidence="3" key="1">
    <citation type="submission" date="2022-07" db="EMBL/GenBank/DDBJ databases">
        <title>Phylogenomic reconstructions and comparative analyses of Kickxellomycotina fungi.</title>
        <authorList>
            <person name="Reynolds N.K."/>
            <person name="Stajich J.E."/>
            <person name="Barry K."/>
            <person name="Grigoriev I.V."/>
            <person name="Crous P."/>
            <person name="Smith M.E."/>
        </authorList>
    </citation>
    <scope>NUCLEOTIDE SEQUENCE</scope>
    <source>
        <strain evidence="3">RSA 567</strain>
    </source>
</reference>
<dbReference type="AlphaFoldDB" id="A0A9W8AZB4"/>
<evidence type="ECO:0000313" key="4">
    <source>
        <dbReference type="Proteomes" id="UP001151582"/>
    </source>
</evidence>
<feature type="compositionally biased region" description="Low complexity" evidence="1">
    <location>
        <begin position="522"/>
        <end position="533"/>
    </location>
</feature>
<feature type="compositionally biased region" description="Low complexity" evidence="1">
    <location>
        <begin position="447"/>
        <end position="460"/>
    </location>
</feature>
<gene>
    <name evidence="3" type="ORF">H4R34_003830</name>
</gene>
<evidence type="ECO:0000256" key="1">
    <source>
        <dbReference type="SAM" id="MobiDB-lite"/>
    </source>
</evidence>
<dbReference type="InterPro" id="IPR058155">
    <property type="entry name" value="Skg3/CAF120-like_PH"/>
</dbReference>
<feature type="domain" description="PH" evidence="2">
    <location>
        <begin position="115"/>
        <end position="234"/>
    </location>
</feature>
<feature type="compositionally biased region" description="Pro residues" evidence="1">
    <location>
        <begin position="554"/>
        <end position="569"/>
    </location>
</feature>
<dbReference type="PROSITE" id="PS50003">
    <property type="entry name" value="PH_DOMAIN"/>
    <property type="match status" value="2"/>
</dbReference>
<dbReference type="OrthoDB" id="5563754at2759"/>
<keyword evidence="4" id="KW-1185">Reference proteome</keyword>
<evidence type="ECO:0000259" key="2">
    <source>
        <dbReference type="PROSITE" id="PS50003"/>
    </source>
</evidence>
<feature type="compositionally biased region" description="Polar residues" evidence="1">
    <location>
        <begin position="917"/>
        <end position="937"/>
    </location>
</feature>
<sequence length="1152" mass="124121">DVPAQSVDLLRSTPTAANAQDLLAQIKHSVTPNYLNITDGQAHVVGRLKKREGVFSLTSSGANFFYFHAPSPQQMFTWVVAVRLLAFEAAKVYENYTLAYMPHAHLALLQDQKGLPIRQGYLQARFTGSLDWQSFWVVLRPDSSSGSANLLFYPAQQPSGTPVATMTVVHRAYAIYPEQIDLVDVATIAKLEGQFTAHEPDAISLATSLHFALIMTSSSQELFTWLTALFNAFQLYGRPTGLQEPRPFDPQHLFLDATDEVVRAVQVEGTQAHHTHQIFDELFEETYGPPRYTAVNAALSPTSPRATELVSPPATSILSPPAPVQQKPPRRALLVSGSESDTETESDAPGARGLDPSAPVLSLPRSDSGLMDVHEKMDEVAHRISKVHLDPRHTPASASSSTSSAGRSPLSAEITSPQPRTKPKAHPKKYAPTKPSGRAKVARPVASDSSESNNSGSSSDCDAPRPKARPKHPSVANGRVASTYGVRSSSADVLTDLSRRPQSGFDLPPPPSLNDNNRRHSSGTSSSSHLSWGRLNPQSQAALAHDGFDQAAGVPPPAQTPFGMPPGMAPTPNGQMSPGSRQSYMPMQQPYGMPPNGQYFHPAQVPPPQVPMDGYAPGYPAMMNPMSVYEPQYYPEDYMDQQLQMGGSEYGGGARTALRSRQQPLTLMAAHEADRWQQQQLLQRTGPLLQIDKKKEPVKGGLVGAIAARQQQKADKKYTDASSYLRSALRQQVHHGSPMATPSGMVSPGPYAGMTYPGSDYSSVGSGQPGMYPYMAGRSLSHGGPYPGAPMTIPDGEDDDDDVPLGMVPAGPNGMGGMAPGLRSRTHSMYGGPNPSFFNPPSVMRASSDDDTDHISLAALAAGRTQRHSFNSPNGNRRPESQYIGNGLNGPGSPHSMSGDMGGYPSTASRRGAANSVHRNSSFPMSSAQGMYNQFSPPGSVAMRSPLASTDDVASMANKRISSARTLDPYGNAQARGPPAPTAGYSPRANPRLSDGDRSAADSDSQDDAGDIDVDDLPEGLLKHFSKFMDKHIEIKPYSSVHPTALYNAYAASCHMERLQPQFTATKKQLTALMLDNGFSKRKIKKSEHLGEQWCDIGTVIVRWSAIQFTFHPLRTHWDHTSPCAAPPQLFDAAGIFNCPTALRSVFSPATP</sequence>
<name>A0A9W8AZB4_9FUNG</name>
<feature type="region of interest" description="Disordered" evidence="1">
    <location>
        <begin position="303"/>
        <end position="368"/>
    </location>
</feature>
<dbReference type="InterPro" id="IPR001849">
    <property type="entry name" value="PH_domain"/>
</dbReference>
<feature type="compositionally biased region" description="Polar residues" evidence="1">
    <location>
        <begin position="572"/>
        <end position="583"/>
    </location>
</feature>
<dbReference type="SMART" id="SM00233">
    <property type="entry name" value="PH"/>
    <property type="match status" value="1"/>
</dbReference>
<dbReference type="InterPro" id="IPR011993">
    <property type="entry name" value="PH-like_dom_sf"/>
</dbReference>
<dbReference type="Gene3D" id="2.30.29.30">
    <property type="entry name" value="Pleckstrin-homology domain (PH domain)/Phosphotyrosine-binding domain (PTB)"/>
    <property type="match status" value="1"/>
</dbReference>
<feature type="non-terminal residue" evidence="3">
    <location>
        <position position="1152"/>
    </location>
</feature>
<feature type="compositionally biased region" description="Low complexity" evidence="1">
    <location>
        <begin position="396"/>
        <end position="412"/>
    </location>
</feature>
<protein>
    <recommendedName>
        <fullName evidence="2">PH domain-containing protein</fullName>
    </recommendedName>
</protein>
<organism evidence="3 4">
    <name type="scientific">Dimargaris verticillata</name>
    <dbReference type="NCBI Taxonomy" id="2761393"/>
    <lineage>
        <taxon>Eukaryota</taxon>
        <taxon>Fungi</taxon>
        <taxon>Fungi incertae sedis</taxon>
        <taxon>Zoopagomycota</taxon>
        <taxon>Kickxellomycotina</taxon>
        <taxon>Dimargaritomycetes</taxon>
        <taxon>Dimargaritales</taxon>
        <taxon>Dimargaritaceae</taxon>
        <taxon>Dimargaris</taxon>
    </lineage>
</organism>
<dbReference type="Proteomes" id="UP001151582">
    <property type="component" value="Unassembled WGS sequence"/>
</dbReference>
<comment type="caution">
    <text evidence="3">The sequence shown here is derived from an EMBL/GenBank/DDBJ whole genome shotgun (WGS) entry which is preliminary data.</text>
</comment>
<feature type="domain" description="PH" evidence="2">
    <location>
        <begin position="1"/>
        <end position="87"/>
    </location>
</feature>
<feature type="region of interest" description="Disordered" evidence="1">
    <location>
        <begin position="964"/>
        <end position="1014"/>
    </location>
</feature>
<feature type="compositionally biased region" description="Acidic residues" evidence="1">
    <location>
        <begin position="1004"/>
        <end position="1014"/>
    </location>
</feature>
<dbReference type="SUPFAM" id="SSF50729">
    <property type="entry name" value="PH domain-like"/>
    <property type="match status" value="2"/>
</dbReference>
<accession>A0A9W8AZB4</accession>
<dbReference type="Pfam" id="PF25381">
    <property type="entry name" value="PH_26"/>
    <property type="match status" value="1"/>
</dbReference>
<dbReference type="EMBL" id="JANBQB010000397">
    <property type="protein sequence ID" value="KAJ1976831.1"/>
    <property type="molecule type" value="Genomic_DNA"/>
</dbReference>
<proteinExistence type="predicted"/>
<feature type="region of interest" description="Disordered" evidence="1">
    <location>
        <begin position="863"/>
        <end position="937"/>
    </location>
</feature>
<feature type="region of interest" description="Disordered" evidence="1">
    <location>
        <begin position="386"/>
        <end position="533"/>
    </location>
</feature>
<feature type="region of interest" description="Disordered" evidence="1">
    <location>
        <begin position="548"/>
        <end position="585"/>
    </location>
</feature>
<evidence type="ECO:0000313" key="3">
    <source>
        <dbReference type="EMBL" id="KAJ1976831.1"/>
    </source>
</evidence>